<dbReference type="Gene3D" id="3.10.129.10">
    <property type="entry name" value="Hotdog Thioesterase"/>
    <property type="match status" value="1"/>
</dbReference>
<feature type="domain" description="Thioesterase putative" evidence="1">
    <location>
        <begin position="22"/>
        <end position="138"/>
    </location>
</feature>
<dbReference type="InterPro" id="IPR029069">
    <property type="entry name" value="HotDog_dom_sf"/>
</dbReference>
<name>C6M0X6_NEISI</name>
<sequence length="168" mass="18713">MGLCCLLLIFRRPIPIPTMNPKTLQDFLHAHIPATALLDLSVLETTADQTVLFAPHAPNRNHKNTAFGGSIALAATVGGWATVYLHCPESDGNIVIQEGTTRYLRPARGNLTIITRSPPAEEWQKLKTMFERHKKEKSPCKPKSIRKTNWLPSLTDVLSYWDKVSAVS</sequence>
<reference evidence="2" key="1">
    <citation type="submission" date="2009-07" db="EMBL/GenBank/DDBJ databases">
        <authorList>
            <person name="Weinstock G."/>
            <person name="Sodergren E."/>
            <person name="Clifton S."/>
            <person name="Fulton L."/>
            <person name="Fulton B."/>
            <person name="Courtney L."/>
            <person name="Fronick C."/>
            <person name="Harrison M."/>
            <person name="Strong C."/>
            <person name="Farmer C."/>
            <person name="Delahaunty K."/>
            <person name="Markovic C."/>
            <person name="Hall O."/>
            <person name="Minx P."/>
            <person name="Tomlinson C."/>
            <person name="Mitreva M."/>
            <person name="Nelson J."/>
            <person name="Hou S."/>
            <person name="Wollam A."/>
            <person name="Pepin K.H."/>
            <person name="Johnson M."/>
            <person name="Bhonagiri V."/>
            <person name="Nash W.E."/>
            <person name="Warren W."/>
            <person name="Chinwalla A."/>
            <person name="Mardis E.R."/>
            <person name="Wilson R.K."/>
        </authorList>
    </citation>
    <scope>NUCLEOTIDE SEQUENCE [LARGE SCALE GENOMIC DNA]</scope>
    <source>
        <strain evidence="2">ATCC 29256</strain>
    </source>
</reference>
<evidence type="ECO:0000259" key="1">
    <source>
        <dbReference type="Pfam" id="PF09500"/>
    </source>
</evidence>
<organism evidence="2 3">
    <name type="scientific">Neisseria sicca ATCC 29256</name>
    <dbReference type="NCBI Taxonomy" id="547045"/>
    <lineage>
        <taxon>Bacteria</taxon>
        <taxon>Pseudomonadati</taxon>
        <taxon>Pseudomonadota</taxon>
        <taxon>Betaproteobacteria</taxon>
        <taxon>Neisseriales</taxon>
        <taxon>Neisseriaceae</taxon>
        <taxon>Neisseria</taxon>
    </lineage>
</organism>
<proteinExistence type="predicted"/>
<gene>
    <name evidence="2" type="ORF">NEISICOT_00153</name>
</gene>
<dbReference type="InterPro" id="IPR012660">
    <property type="entry name" value="YiiD_C"/>
</dbReference>
<comment type="caution">
    <text evidence="2">The sequence shown here is derived from an EMBL/GenBank/DDBJ whole genome shotgun (WGS) entry which is preliminary data.</text>
</comment>
<dbReference type="eggNOG" id="COG2050">
    <property type="taxonomic scope" value="Bacteria"/>
</dbReference>
<dbReference type="Pfam" id="PF09500">
    <property type="entry name" value="YiiD_C"/>
    <property type="match status" value="1"/>
</dbReference>
<dbReference type="EMBL" id="ACKO02000001">
    <property type="protein sequence ID" value="EET46050.1"/>
    <property type="molecule type" value="Genomic_DNA"/>
</dbReference>
<dbReference type="Proteomes" id="UP000005365">
    <property type="component" value="Unassembled WGS sequence"/>
</dbReference>
<keyword evidence="3" id="KW-1185">Reference proteome</keyword>
<dbReference type="AlphaFoldDB" id="C6M0X6"/>
<accession>C6M0X6</accession>
<evidence type="ECO:0000313" key="2">
    <source>
        <dbReference type="EMBL" id="EET46050.1"/>
    </source>
</evidence>
<dbReference type="SUPFAM" id="SSF54637">
    <property type="entry name" value="Thioesterase/thiol ester dehydrase-isomerase"/>
    <property type="match status" value="1"/>
</dbReference>
<evidence type="ECO:0000313" key="3">
    <source>
        <dbReference type="Proteomes" id="UP000005365"/>
    </source>
</evidence>
<protein>
    <submittedName>
        <fullName evidence="2">Thioesterase domain protein</fullName>
    </submittedName>
</protein>